<keyword evidence="2" id="KW-1171">Viral genome ejection through host cell envelope</keyword>
<dbReference type="InterPro" id="IPR006944">
    <property type="entry name" value="Phage/GTA_portal"/>
</dbReference>
<gene>
    <name evidence="4" type="ORF">UFOVP772_38</name>
</gene>
<reference evidence="4" key="1">
    <citation type="submission" date="2020-04" db="EMBL/GenBank/DDBJ databases">
        <authorList>
            <person name="Chiriac C."/>
            <person name="Salcher M."/>
            <person name="Ghai R."/>
            <person name="Kavagutti S V."/>
        </authorList>
    </citation>
    <scope>NUCLEOTIDE SEQUENCE</scope>
</reference>
<dbReference type="Gene3D" id="3.30.1120.70">
    <property type="match status" value="1"/>
</dbReference>
<protein>
    <submittedName>
        <fullName evidence="4">COG4695 Phage-related protein</fullName>
    </submittedName>
</protein>
<organism evidence="4">
    <name type="scientific">uncultured Caudovirales phage</name>
    <dbReference type="NCBI Taxonomy" id="2100421"/>
    <lineage>
        <taxon>Viruses</taxon>
        <taxon>Duplodnaviria</taxon>
        <taxon>Heunggongvirae</taxon>
        <taxon>Uroviricota</taxon>
        <taxon>Caudoviricetes</taxon>
        <taxon>Peduoviridae</taxon>
        <taxon>Maltschvirus</taxon>
        <taxon>Maltschvirus maltsch</taxon>
    </lineage>
</organism>
<evidence type="ECO:0000256" key="3">
    <source>
        <dbReference type="ARBA" id="ARBA00023219"/>
    </source>
</evidence>
<keyword evidence="1" id="KW-1188">Viral release from host cell</keyword>
<name>A0A6J5NR98_9CAUD</name>
<evidence type="ECO:0000313" key="4">
    <source>
        <dbReference type="EMBL" id="CAB4161292.1"/>
    </source>
</evidence>
<dbReference type="EMBL" id="LR796708">
    <property type="protein sequence ID" value="CAB4161292.1"/>
    <property type="molecule type" value="Genomic_DNA"/>
</dbReference>
<dbReference type="Gene3D" id="1.20.1270.210">
    <property type="match status" value="1"/>
</dbReference>
<dbReference type="Pfam" id="PF04860">
    <property type="entry name" value="Phage_portal"/>
    <property type="match status" value="1"/>
</dbReference>
<dbReference type="Gene3D" id="3.40.140.120">
    <property type="match status" value="1"/>
</dbReference>
<keyword evidence="2" id="KW-1160">Virus entry into host cell</keyword>
<dbReference type="InterPro" id="IPR006427">
    <property type="entry name" value="Portal_HK97"/>
</dbReference>
<evidence type="ECO:0000256" key="1">
    <source>
        <dbReference type="ARBA" id="ARBA00022950"/>
    </source>
</evidence>
<accession>A0A6J5NR98</accession>
<proteinExistence type="predicted"/>
<keyword evidence="1" id="KW-0118">Viral capsid assembly</keyword>
<dbReference type="NCBIfam" id="TIGR01537">
    <property type="entry name" value="portal_HK97"/>
    <property type="match status" value="1"/>
</dbReference>
<evidence type="ECO:0000256" key="2">
    <source>
        <dbReference type="ARBA" id="ARBA00023009"/>
    </source>
</evidence>
<sequence length="517" mass="57222">MLGNLFKLGEQRAISYQSVWGAGDNFAMTTLAGTNIDETTAMEISAFYSCVLLISDTISTLPMDVYIRRDGNRVPYRPRPEWVNKPDIDISRIEHFQQVLVSLLLDGNAFVKIFRDQSGNIVNLVVLDPLKVEIVRDPVTKEVAYRYDLYRESIIPKQEMIHVTEMRGPGELRGMSRVTELKQNLGLASALQEFAARFFGTGANLGGYIEHPGQLTKEQSTDLADAFRGSHKGLRKSHKVGVLSGGAKFTKTAAAPDEAQMIQSRQLAIEEIARMFRVPPHMIGVTTPGAMSYASVEQNNINFVTHTLRPYITKLEEAYSRLLPTDAFLRINVDGLLRGDFATRMQGYSIGSQAGFLSINDIRKFEDMTPVDSGDVYRVPLANVNLPAADLVETDKKVGMAQRLILSGFEPASTLKALGLPPIAHTGVPSTQLQPVAQIDPGAPQSVYEVNQRDVNVNMPEILVNVPPAQVSVAPPVINIPETVVNVNVPEQKTLIRTVERDKDNRVKRIIEERSDK</sequence>
<keyword evidence="3" id="KW-0231">Viral genome packaging</keyword>
<keyword evidence="2" id="KW-1162">Viral penetration into host cytoplasm</keyword>